<feature type="domain" description="Ricin B lectin" evidence="1">
    <location>
        <begin position="505"/>
        <end position="646"/>
    </location>
</feature>
<evidence type="ECO:0000313" key="3">
    <source>
        <dbReference type="Proteomes" id="UP000198282"/>
    </source>
</evidence>
<name>A0A239EW02_9ACTN</name>
<dbReference type="EMBL" id="FZOD01000010">
    <property type="protein sequence ID" value="SNS48213.1"/>
    <property type="molecule type" value="Genomic_DNA"/>
</dbReference>
<dbReference type="PROSITE" id="PS50231">
    <property type="entry name" value="RICIN_B_LECTIN"/>
    <property type="match status" value="2"/>
</dbReference>
<dbReference type="SUPFAM" id="SSF55486">
    <property type="entry name" value="Metalloproteases ('zincins'), catalytic domain"/>
    <property type="match status" value="1"/>
</dbReference>
<dbReference type="CDD" id="cd00161">
    <property type="entry name" value="beta-trefoil_Ricin-like"/>
    <property type="match status" value="2"/>
</dbReference>
<dbReference type="Pfam" id="PF14200">
    <property type="entry name" value="RicinB_lectin_2"/>
    <property type="match status" value="2"/>
</dbReference>
<evidence type="ECO:0000313" key="2">
    <source>
        <dbReference type="EMBL" id="SNS48213.1"/>
    </source>
</evidence>
<evidence type="ECO:0000259" key="1">
    <source>
        <dbReference type="SMART" id="SM00458"/>
    </source>
</evidence>
<dbReference type="InterPro" id="IPR035992">
    <property type="entry name" value="Ricin_B-like_lectins"/>
</dbReference>
<dbReference type="SMART" id="SM00458">
    <property type="entry name" value="RICIN"/>
    <property type="match status" value="2"/>
</dbReference>
<dbReference type="InterPro" id="IPR000772">
    <property type="entry name" value="Ricin_B_lectin"/>
</dbReference>
<reference evidence="2 3" key="1">
    <citation type="submission" date="2017-06" db="EMBL/GenBank/DDBJ databases">
        <authorList>
            <person name="Kim H.J."/>
            <person name="Triplett B.A."/>
        </authorList>
    </citation>
    <scope>NUCLEOTIDE SEQUENCE [LARGE SCALE GENOMIC DNA]</scope>
    <source>
        <strain evidence="2 3">CGMCC 4.2132</strain>
    </source>
</reference>
<dbReference type="Proteomes" id="UP000198282">
    <property type="component" value="Unassembled WGS sequence"/>
</dbReference>
<gene>
    <name evidence="2" type="ORF">SAMN05216276_101071</name>
</gene>
<keyword evidence="2" id="KW-0430">Lectin</keyword>
<feature type="domain" description="Ricin B lectin" evidence="1">
    <location>
        <begin position="365"/>
        <end position="495"/>
    </location>
</feature>
<protein>
    <submittedName>
        <fullName evidence="2">Ricin-type beta-trefoil lectin domain-like</fullName>
    </submittedName>
</protein>
<accession>A0A239EW02</accession>
<dbReference type="SUPFAM" id="SSF50370">
    <property type="entry name" value="Ricin B-like lectins"/>
    <property type="match status" value="2"/>
</dbReference>
<dbReference type="GO" id="GO:0030246">
    <property type="term" value="F:carbohydrate binding"/>
    <property type="evidence" value="ECO:0007669"/>
    <property type="project" value="UniProtKB-KW"/>
</dbReference>
<keyword evidence="3" id="KW-1185">Reference proteome</keyword>
<dbReference type="AlphaFoldDB" id="A0A239EW02"/>
<sequence length="648" mass="68734">MTLISTYKLIFAIARGAMRAIGGQPVLVRRISLFLTVGLLAVTGLVGGGVAASPVGAAAVAPCPGVKGLPDPALCTTHEDVFPGARTGARTGPEAAGPRLTARQADAAAEVAPAQIACEGDGVSGKRLQMLYVREPSMPDRYSQFMPVFQAWLASADDVYNDAAAEKGQSRHIRFVTKEVPGGCQIVIEPVVVPAGSLVTLASSIAAVKSLGYNLPDRKYFMLTESTAICGVAQLFTDDRPGPENYNNYYTSYGRVDATPNCFGANAFTHELGHALGAVQSTAPNSDGKGHCSDLYSTMCYGGTPTWSCPEWKSNLVPDCNHDDYFTMAPEAGSYLDTHWNIANNDFLIKGNTADPAPHPTIGLTYVITNVSTGGAIEPVGGSVASLSRLSQRARTNTPSQKWLMGYKTGLQFVNMNSRMCVDSAYEGTVPGTQTLQYGCKGSDAMRWTYLSQTDGSHSIINWKSGLALTAVAPYPAPLEQQPYTGAANQRWMFNQMADAGPVSSATYSLTGVGNRENAEVLNGSLTSGASVTHAAPSGAKSQQWTLRRQGAPGIWKLVNVNSGMCLNVLASPVSVPPTTPPRVVQSVCGGKLARDMWMLRRVADGTYIIVNTYDQLVLNMTTGALSGLNQQVLAADQDSQLWALKPL</sequence>
<dbReference type="Gene3D" id="2.80.10.50">
    <property type="match status" value="2"/>
</dbReference>
<organism evidence="2 3">
    <name type="scientific">Streptosporangium subroseum</name>
    <dbReference type="NCBI Taxonomy" id="106412"/>
    <lineage>
        <taxon>Bacteria</taxon>
        <taxon>Bacillati</taxon>
        <taxon>Actinomycetota</taxon>
        <taxon>Actinomycetes</taxon>
        <taxon>Streptosporangiales</taxon>
        <taxon>Streptosporangiaceae</taxon>
        <taxon>Streptosporangium</taxon>
    </lineage>
</organism>
<proteinExistence type="predicted"/>